<feature type="domain" description="UDENN" evidence="5">
    <location>
        <begin position="13"/>
        <end position="375"/>
    </location>
</feature>
<feature type="region of interest" description="Disordered" evidence="4">
    <location>
        <begin position="641"/>
        <end position="708"/>
    </location>
</feature>
<dbReference type="FunFam" id="3.40.50.11500:FF:000001">
    <property type="entry name" value="Putative DENN domain-containing protein 1A"/>
    <property type="match status" value="1"/>
</dbReference>
<evidence type="ECO:0000259" key="5">
    <source>
        <dbReference type="PROSITE" id="PS50211"/>
    </source>
</evidence>
<dbReference type="GO" id="GO:0030136">
    <property type="term" value="C:clathrin-coated vesicle"/>
    <property type="evidence" value="ECO:0007669"/>
    <property type="project" value="UniProtKB-SubCell"/>
</dbReference>
<dbReference type="Gene3D" id="3.30.450.200">
    <property type="match status" value="1"/>
</dbReference>
<feature type="region of interest" description="Disordered" evidence="4">
    <location>
        <begin position="747"/>
        <end position="796"/>
    </location>
</feature>
<dbReference type="PANTHER" id="PTHR13196">
    <property type="entry name" value="DENN DOMAIN-CONTAINING"/>
    <property type="match status" value="1"/>
</dbReference>
<dbReference type="Pfam" id="PF03455">
    <property type="entry name" value="dDENN"/>
    <property type="match status" value="1"/>
</dbReference>
<keyword evidence="7" id="KW-1185">Reference proteome</keyword>
<sequence length="957" mass="106085">MGSRIKDNPEATFEVYLEVTHPGTTGSDPEVRRRFPEDYIDQETLQTVPKFCFPFSVDSLSVSQVGQNFTFVLTDIESKQRFGFCRLSSGAHSCYCILSYLPWFEVFYKLLNILADYTIKGQESQWRELLESLHTLPIPDPGVPVHLSVHSYFTVPDTRELPSIPENRNLTEYFVAVDVNNMLHLYASMLYERRILICCSKLSTLTACVHGSAAMMYPMYWQHVYIPVLPQHLIDYCCAPMPYLIGVHSSLMEKVRGMALDDVVVLNVDTNTLETPFDDLQSLPNDVVSSLKNRLKKVSTTTGDGVARAFLKTQAALFGCYRNALQIQPGEPITFSEEVFVTHRSSAMRQFLQNAIQLQLFKQFIDGRLDLLNAGEGFSDVFEDEINMGEYAGSDKNYHQWLFTVKKGGGAIFNTVRTKANPAMKTVYKFAKDHARMGIKEVKSRLKQKVPSSLCSAFGFCSSLSMFVFGPNHRLKNNFTEHNCGGRPTRHYTVFLSEDSSGDELQHEDHSIASFPENFLFSAPFEWPPPYRSLKEAEEGEEPISGPSYTAPPSPVMEKFADINLLGNMFSCLDEPEGQQLSLAKSLEDLRTPKDPQEQQKLIYQRMDLSGTLPGLKHSNPYNKMWSMHGQDDMAMSGRVSPNWDRPLSVPPPDLEELQPPSRESFGPGVLERPDLFTSHSQGECITIPRPQGRKTPEPGKVLGPPPVPQPRIKPGALGMGGDLMLQPTKMDFNDGEDVDLLSLLDPLNNPAQTTTTPALAGEGADSRSCAEPPTSRPVLPPRPYPQSLPPFHQHMPLNPFTPPLGYSTHRHYSPTVAGNPFGGRAYGPPASTYFHASPHGHPPHPLSTMLGLYRLSSPVGSTLPPGMGSMRSAFPNHGGPPPTSSGSHHALSNLLDSPSVPTPSLATRVLPKPPNTAEDSNETQDPFGDLLAMAKPAAAPPKKKVEGLRGKWETFD</sequence>
<reference evidence="6" key="1">
    <citation type="submission" date="2020-07" db="EMBL/GenBank/DDBJ databases">
        <title>A long reads based de novo assembly of the rainbow trout Arlee double haploid line genome.</title>
        <authorList>
            <person name="Gao G."/>
            <person name="Palti Y."/>
        </authorList>
    </citation>
    <scope>NUCLEOTIDE SEQUENCE [LARGE SCALE GENOMIC DNA]</scope>
</reference>
<dbReference type="GeneTree" id="ENSGT00940000156261"/>
<dbReference type="SMART" id="SM00801">
    <property type="entry name" value="dDENN"/>
    <property type="match status" value="1"/>
</dbReference>
<dbReference type="FunFam" id="3.30.450.200:FF:000003">
    <property type="entry name" value="DENN domain containing 1A"/>
    <property type="match status" value="1"/>
</dbReference>
<feature type="region of interest" description="Disordered" evidence="4">
    <location>
        <begin position="863"/>
        <end position="957"/>
    </location>
</feature>
<evidence type="ECO:0000256" key="2">
    <source>
        <dbReference type="ARBA" id="ARBA00022658"/>
    </source>
</evidence>
<proteinExistence type="predicted"/>
<reference evidence="6" key="3">
    <citation type="submission" date="2025-09" db="UniProtKB">
        <authorList>
            <consortium name="Ensembl"/>
        </authorList>
    </citation>
    <scope>IDENTIFICATION</scope>
</reference>
<name>A0A8C7UCP9_ONCMY</name>
<dbReference type="AlphaFoldDB" id="A0A8C7UCP9"/>
<protein>
    <submittedName>
        <fullName evidence="6">DENN/MADD domain containing 1A</fullName>
    </submittedName>
</protein>
<dbReference type="InterPro" id="IPR005112">
    <property type="entry name" value="dDENN_dom"/>
</dbReference>
<dbReference type="SMART" id="SM00799">
    <property type="entry name" value="DENN"/>
    <property type="match status" value="1"/>
</dbReference>
<dbReference type="Ensembl" id="ENSOMYT00000099379.2">
    <property type="protein sequence ID" value="ENSOMYP00000091314.2"/>
    <property type="gene ID" value="ENSOMYG00000041827.2"/>
</dbReference>
<dbReference type="Pfam" id="PF02141">
    <property type="entry name" value="DENN"/>
    <property type="match status" value="1"/>
</dbReference>
<evidence type="ECO:0000256" key="3">
    <source>
        <dbReference type="ARBA" id="ARBA00023329"/>
    </source>
</evidence>
<dbReference type="InterPro" id="IPR043153">
    <property type="entry name" value="DENN_C"/>
</dbReference>
<dbReference type="PROSITE" id="PS50211">
    <property type="entry name" value="DENN"/>
    <property type="match status" value="1"/>
</dbReference>
<evidence type="ECO:0000313" key="6">
    <source>
        <dbReference type="Ensembl" id="ENSOMYP00000091314.2"/>
    </source>
</evidence>
<dbReference type="GO" id="GO:0006897">
    <property type="term" value="P:endocytosis"/>
    <property type="evidence" value="ECO:0007669"/>
    <property type="project" value="TreeGrafter"/>
</dbReference>
<dbReference type="Pfam" id="PF03456">
    <property type="entry name" value="uDENN"/>
    <property type="match status" value="1"/>
</dbReference>
<dbReference type="Proteomes" id="UP000694395">
    <property type="component" value="Chromosome 5"/>
</dbReference>
<feature type="compositionally biased region" description="Pro residues" evidence="4">
    <location>
        <begin position="775"/>
        <end position="789"/>
    </location>
</feature>
<reference evidence="6" key="2">
    <citation type="submission" date="2025-08" db="UniProtKB">
        <authorList>
            <consortium name="Ensembl"/>
        </authorList>
    </citation>
    <scope>IDENTIFICATION</scope>
</reference>
<keyword evidence="2" id="KW-0344">Guanine-nucleotide releasing factor</keyword>
<organism evidence="6 7">
    <name type="scientific">Oncorhynchus mykiss</name>
    <name type="common">Rainbow trout</name>
    <name type="synonym">Salmo gairdneri</name>
    <dbReference type="NCBI Taxonomy" id="8022"/>
    <lineage>
        <taxon>Eukaryota</taxon>
        <taxon>Metazoa</taxon>
        <taxon>Chordata</taxon>
        <taxon>Craniata</taxon>
        <taxon>Vertebrata</taxon>
        <taxon>Euteleostomi</taxon>
        <taxon>Actinopterygii</taxon>
        <taxon>Neopterygii</taxon>
        <taxon>Teleostei</taxon>
        <taxon>Protacanthopterygii</taxon>
        <taxon>Salmoniformes</taxon>
        <taxon>Salmonidae</taxon>
        <taxon>Salmoninae</taxon>
        <taxon>Oncorhynchus</taxon>
    </lineage>
</organism>
<dbReference type="InterPro" id="IPR005113">
    <property type="entry name" value="uDENN_dom"/>
</dbReference>
<dbReference type="GO" id="GO:0032456">
    <property type="term" value="P:endocytic recycling"/>
    <property type="evidence" value="ECO:0007669"/>
    <property type="project" value="TreeGrafter"/>
</dbReference>
<comment type="subcellular location">
    <subcellularLocation>
        <location evidence="1">Cytoplasmic vesicle</location>
        <location evidence="1">Clathrin-coated vesicle</location>
    </subcellularLocation>
</comment>
<dbReference type="GO" id="GO:1901981">
    <property type="term" value="F:phosphatidylinositol phosphate binding"/>
    <property type="evidence" value="ECO:0007669"/>
    <property type="project" value="TreeGrafter"/>
</dbReference>
<accession>A0A8C7UCP9</accession>
<dbReference type="InterPro" id="IPR001194">
    <property type="entry name" value="cDENN_dom"/>
</dbReference>
<evidence type="ECO:0000313" key="7">
    <source>
        <dbReference type="Proteomes" id="UP000694395"/>
    </source>
</evidence>
<dbReference type="InterPro" id="IPR037516">
    <property type="entry name" value="Tripartite_DENN"/>
</dbReference>
<keyword evidence="3" id="KW-0968">Cytoplasmic vesicle</keyword>
<dbReference type="SMART" id="SM00800">
    <property type="entry name" value="uDENN"/>
    <property type="match status" value="1"/>
</dbReference>
<evidence type="ECO:0000256" key="4">
    <source>
        <dbReference type="SAM" id="MobiDB-lite"/>
    </source>
</evidence>
<feature type="compositionally biased region" description="Basic and acidic residues" evidence="4">
    <location>
        <begin position="944"/>
        <end position="957"/>
    </location>
</feature>
<dbReference type="GO" id="GO:0005085">
    <property type="term" value="F:guanyl-nucleotide exchange factor activity"/>
    <property type="evidence" value="ECO:0007669"/>
    <property type="project" value="UniProtKB-KW"/>
</dbReference>
<evidence type="ECO:0000256" key="1">
    <source>
        <dbReference type="ARBA" id="ARBA00004132"/>
    </source>
</evidence>
<dbReference type="PANTHER" id="PTHR13196:SF22">
    <property type="entry name" value="DENN DOMAIN-CONTAINING PROTEIN 1A"/>
    <property type="match status" value="1"/>
</dbReference>
<dbReference type="GO" id="GO:0005829">
    <property type="term" value="C:cytosol"/>
    <property type="evidence" value="ECO:0007669"/>
    <property type="project" value="TreeGrafter"/>
</dbReference>
<dbReference type="Gene3D" id="3.40.50.11500">
    <property type="match status" value="1"/>
</dbReference>
<dbReference type="InterPro" id="IPR040032">
    <property type="entry name" value="DENND1A/B/C"/>
</dbReference>
<dbReference type="Gene3D" id="6.10.140.1000">
    <property type="match status" value="1"/>
</dbReference>